<feature type="transmembrane region" description="Helical" evidence="7">
    <location>
        <begin position="204"/>
        <end position="222"/>
    </location>
</feature>
<reference evidence="9 10" key="1">
    <citation type="submission" date="2023-05" db="EMBL/GenBank/DDBJ databases">
        <title>Gordonibacter KGMB12511T sp. nov., isolated from faeces of healthy Korean.</title>
        <authorList>
            <person name="Kim H.S."/>
            <person name="Kim J.-S."/>
            <person name="Suh M.K."/>
            <person name="Eom M.K."/>
            <person name="Do H.E."/>
            <person name="Lee J.-S."/>
        </authorList>
    </citation>
    <scope>NUCLEOTIDE SEQUENCE [LARGE SCALE GENOMIC DNA]</scope>
    <source>
        <strain evidence="9 10">KGMB12511</strain>
    </source>
</reference>
<feature type="compositionally biased region" description="Low complexity" evidence="6">
    <location>
        <begin position="17"/>
        <end position="40"/>
    </location>
</feature>
<evidence type="ECO:0000256" key="1">
    <source>
        <dbReference type="ARBA" id="ARBA00004651"/>
    </source>
</evidence>
<evidence type="ECO:0000256" key="7">
    <source>
        <dbReference type="SAM" id="Phobius"/>
    </source>
</evidence>
<feature type="region of interest" description="Disordered" evidence="6">
    <location>
        <begin position="1"/>
        <end position="40"/>
    </location>
</feature>
<dbReference type="SUPFAM" id="SSF103473">
    <property type="entry name" value="MFS general substrate transporter"/>
    <property type="match status" value="1"/>
</dbReference>
<dbReference type="InterPro" id="IPR011701">
    <property type="entry name" value="MFS"/>
</dbReference>
<accession>A0ABT7DK93</accession>
<comment type="subcellular location">
    <subcellularLocation>
        <location evidence="1">Cell membrane</location>
        <topology evidence="1">Multi-pass membrane protein</topology>
    </subcellularLocation>
</comment>
<feature type="region of interest" description="Disordered" evidence="6">
    <location>
        <begin position="496"/>
        <end position="515"/>
    </location>
</feature>
<dbReference type="EMBL" id="JASJEU010000007">
    <property type="protein sequence ID" value="MDJ1649949.1"/>
    <property type="molecule type" value="Genomic_DNA"/>
</dbReference>
<dbReference type="Gene3D" id="1.20.1720.10">
    <property type="entry name" value="Multidrug resistance protein D"/>
    <property type="match status" value="1"/>
</dbReference>
<feature type="transmembrane region" description="Helical" evidence="7">
    <location>
        <begin position="298"/>
        <end position="319"/>
    </location>
</feature>
<evidence type="ECO:0000256" key="6">
    <source>
        <dbReference type="SAM" id="MobiDB-lite"/>
    </source>
</evidence>
<feature type="transmembrane region" description="Helical" evidence="7">
    <location>
        <begin position="360"/>
        <end position="381"/>
    </location>
</feature>
<evidence type="ECO:0000313" key="9">
    <source>
        <dbReference type="EMBL" id="MDJ1649949.1"/>
    </source>
</evidence>
<sequence>MRQRSKSKKDDTRTKRASSPVAPDVSNASAASSSGSSTTSAPTGGLALLILMLACSFMASFGQSMVNIALPEVADRFSVTLSMANWLIVGYTVVAATSITLAAFLLGRLGLRRLFFIAGGALALGSGLAIVAPDFPTLLGCRFLQAVGTGLFYPTVTSVVTATSPPQLLGVRLALNSGVIAVGLAVSPVVSGLVLTYFGWNGLFIVPFGLAVILLVVGFFLVRDLSATNRGKPDLLSAVMSLVGLGALVYGLGEVARDPLPSSAVIVAGLVVIIFFVRRQLKLKTPLLNVRPLAHPRFAVGIALVMLGTMASFSLSVLLPLYYEGAEGRTAFFAGLLLLGPVLVDAVLAFAGGKLYDRRGLWPLVPVGFVLTLLGQIGVIIAAGGRVTWVVVAASAVVYAGIGFISSPSKTAALQQLPPDLVPHGAAINSTFVQIANAIGSALFVGVLSSDVLHAAATGLAKPEAYATGFAHTLLLAAVLTLVGLALSTAYARSLRKQPHSDNHPHTQNPKHSKN</sequence>
<dbReference type="InterPro" id="IPR020846">
    <property type="entry name" value="MFS_dom"/>
</dbReference>
<keyword evidence="3 7" id="KW-0812">Transmembrane</keyword>
<dbReference type="PANTHER" id="PTHR42718:SF9">
    <property type="entry name" value="MAJOR FACILITATOR SUPERFAMILY MULTIDRUG TRANSPORTER MFSC"/>
    <property type="match status" value="1"/>
</dbReference>
<keyword evidence="10" id="KW-1185">Reference proteome</keyword>
<dbReference type="InterPro" id="IPR036259">
    <property type="entry name" value="MFS_trans_sf"/>
</dbReference>
<feature type="transmembrane region" description="Helical" evidence="7">
    <location>
        <begin position="46"/>
        <end position="66"/>
    </location>
</feature>
<dbReference type="Pfam" id="PF07690">
    <property type="entry name" value="MFS_1"/>
    <property type="match status" value="1"/>
</dbReference>
<evidence type="ECO:0000256" key="3">
    <source>
        <dbReference type="ARBA" id="ARBA00022692"/>
    </source>
</evidence>
<feature type="transmembrane region" description="Helical" evidence="7">
    <location>
        <begin position="331"/>
        <end position="353"/>
    </location>
</feature>
<dbReference type="Proteomes" id="UP001232750">
    <property type="component" value="Unassembled WGS sequence"/>
</dbReference>
<evidence type="ECO:0000259" key="8">
    <source>
        <dbReference type="PROSITE" id="PS50850"/>
    </source>
</evidence>
<keyword evidence="5 7" id="KW-0472">Membrane</keyword>
<dbReference type="PRINTS" id="PR01036">
    <property type="entry name" value="TCRTETB"/>
</dbReference>
<comment type="caution">
    <text evidence="9">The sequence shown here is derived from an EMBL/GenBank/DDBJ whole genome shotgun (WGS) entry which is preliminary data.</text>
</comment>
<feature type="transmembrane region" description="Helical" evidence="7">
    <location>
        <begin position="426"/>
        <end position="449"/>
    </location>
</feature>
<feature type="transmembrane region" description="Helical" evidence="7">
    <location>
        <begin position="469"/>
        <end position="492"/>
    </location>
</feature>
<name>A0ABT7DK93_9ACTN</name>
<evidence type="ECO:0000313" key="10">
    <source>
        <dbReference type="Proteomes" id="UP001232750"/>
    </source>
</evidence>
<feature type="transmembrane region" description="Helical" evidence="7">
    <location>
        <begin position="259"/>
        <end position="277"/>
    </location>
</feature>
<feature type="transmembrane region" description="Helical" evidence="7">
    <location>
        <begin position="114"/>
        <end position="131"/>
    </location>
</feature>
<evidence type="ECO:0000256" key="5">
    <source>
        <dbReference type="ARBA" id="ARBA00023136"/>
    </source>
</evidence>
<feature type="transmembrane region" description="Helical" evidence="7">
    <location>
        <begin position="86"/>
        <end position="107"/>
    </location>
</feature>
<keyword evidence="2" id="KW-0813">Transport</keyword>
<keyword evidence="4 7" id="KW-1133">Transmembrane helix</keyword>
<dbReference type="PROSITE" id="PS50850">
    <property type="entry name" value="MFS"/>
    <property type="match status" value="1"/>
</dbReference>
<evidence type="ECO:0000256" key="2">
    <source>
        <dbReference type="ARBA" id="ARBA00022448"/>
    </source>
</evidence>
<organism evidence="9 10">
    <name type="scientific">Gordonibacter faecis</name>
    <dbReference type="NCBI Taxonomy" id="3047475"/>
    <lineage>
        <taxon>Bacteria</taxon>
        <taxon>Bacillati</taxon>
        <taxon>Actinomycetota</taxon>
        <taxon>Coriobacteriia</taxon>
        <taxon>Eggerthellales</taxon>
        <taxon>Eggerthellaceae</taxon>
        <taxon>Gordonibacter</taxon>
    </lineage>
</organism>
<feature type="domain" description="Major facilitator superfamily (MFS) profile" evidence="8">
    <location>
        <begin position="48"/>
        <end position="496"/>
    </location>
</feature>
<evidence type="ECO:0000256" key="4">
    <source>
        <dbReference type="ARBA" id="ARBA00022989"/>
    </source>
</evidence>
<protein>
    <submittedName>
        <fullName evidence="9">MFS transporter</fullName>
    </submittedName>
</protein>
<dbReference type="Gene3D" id="1.20.1250.20">
    <property type="entry name" value="MFS general substrate transporter like domains"/>
    <property type="match status" value="1"/>
</dbReference>
<dbReference type="RefSeq" id="WP_283831294.1">
    <property type="nucleotide sequence ID" value="NZ_JASJEU010000007.1"/>
</dbReference>
<feature type="transmembrane region" description="Helical" evidence="7">
    <location>
        <begin position="234"/>
        <end position="253"/>
    </location>
</feature>
<proteinExistence type="predicted"/>
<feature type="transmembrane region" description="Helical" evidence="7">
    <location>
        <begin position="173"/>
        <end position="198"/>
    </location>
</feature>
<dbReference type="PANTHER" id="PTHR42718">
    <property type="entry name" value="MAJOR FACILITATOR SUPERFAMILY MULTIDRUG TRANSPORTER MFSC"/>
    <property type="match status" value="1"/>
</dbReference>
<gene>
    <name evidence="9" type="ORF">QNJ86_03960</name>
</gene>
<feature type="transmembrane region" description="Helical" evidence="7">
    <location>
        <begin position="387"/>
        <end position="405"/>
    </location>
</feature>
<feature type="transmembrane region" description="Helical" evidence="7">
    <location>
        <begin position="143"/>
        <end position="161"/>
    </location>
</feature>